<dbReference type="PANTHER" id="PTHR33164">
    <property type="entry name" value="TRANSCRIPTIONAL REGULATOR, MARR FAMILY"/>
    <property type="match status" value="1"/>
</dbReference>
<dbReference type="RefSeq" id="WP_345712510.1">
    <property type="nucleotide sequence ID" value="NZ_BAABIL010000312.1"/>
</dbReference>
<comment type="caution">
    <text evidence="2">The sequence shown here is derived from an EMBL/GenBank/DDBJ whole genome shotgun (WGS) entry which is preliminary data.</text>
</comment>
<dbReference type="Proteomes" id="UP001501195">
    <property type="component" value="Unassembled WGS sequence"/>
</dbReference>
<proteinExistence type="predicted"/>
<evidence type="ECO:0000313" key="3">
    <source>
        <dbReference type="Proteomes" id="UP001501195"/>
    </source>
</evidence>
<accession>A0ABP9HX22</accession>
<feature type="domain" description="HTH marR-type" evidence="1">
    <location>
        <begin position="13"/>
        <end position="145"/>
    </location>
</feature>
<dbReference type="PRINTS" id="PR00598">
    <property type="entry name" value="HTHMARR"/>
</dbReference>
<dbReference type="Gene3D" id="1.10.10.10">
    <property type="entry name" value="Winged helix-like DNA-binding domain superfamily/Winged helix DNA-binding domain"/>
    <property type="match status" value="1"/>
</dbReference>
<dbReference type="Pfam" id="PF12802">
    <property type="entry name" value="MarR_2"/>
    <property type="match status" value="1"/>
</dbReference>
<dbReference type="InterPro" id="IPR036388">
    <property type="entry name" value="WH-like_DNA-bd_sf"/>
</dbReference>
<dbReference type="InterPro" id="IPR036390">
    <property type="entry name" value="WH_DNA-bd_sf"/>
</dbReference>
<dbReference type="InterPro" id="IPR039422">
    <property type="entry name" value="MarR/SlyA-like"/>
</dbReference>
<gene>
    <name evidence="2" type="ORF">GCM10023225_21260</name>
</gene>
<dbReference type="EMBL" id="BAABIL010000312">
    <property type="protein sequence ID" value="GAA4980952.1"/>
    <property type="molecule type" value="Genomic_DNA"/>
</dbReference>
<reference evidence="3" key="1">
    <citation type="journal article" date="2019" name="Int. J. Syst. Evol. Microbiol.">
        <title>The Global Catalogue of Microorganisms (GCM) 10K type strain sequencing project: providing services to taxonomists for standard genome sequencing and annotation.</title>
        <authorList>
            <consortium name="The Broad Institute Genomics Platform"/>
            <consortium name="The Broad Institute Genome Sequencing Center for Infectious Disease"/>
            <person name="Wu L."/>
            <person name="Ma J."/>
        </authorList>
    </citation>
    <scope>NUCLEOTIDE SEQUENCE [LARGE SCALE GENOMIC DNA]</scope>
    <source>
        <strain evidence="3">JCM 18126</strain>
    </source>
</reference>
<sequence>MEAAPVDAPPRVRGLASWLLNRAAAPANRLVARALEGSGIRRSHYSLLAVLDEHGPTSQAGLSRRTGLDRSDVVAAVNHLAAAGLLQRAPDADDRRRNVVTLTARGRDRLLELDEVLRAVQDEVLAPLSGTERRQLTDLLARIVDHHGAG</sequence>
<dbReference type="PROSITE" id="PS50995">
    <property type="entry name" value="HTH_MARR_2"/>
    <property type="match status" value="1"/>
</dbReference>
<dbReference type="SUPFAM" id="SSF46785">
    <property type="entry name" value="Winged helix' DNA-binding domain"/>
    <property type="match status" value="1"/>
</dbReference>
<protein>
    <submittedName>
        <fullName evidence="2">MarR family transcriptional regulator</fullName>
    </submittedName>
</protein>
<name>A0ABP9HX22_9ACTN</name>
<evidence type="ECO:0000313" key="2">
    <source>
        <dbReference type="EMBL" id="GAA4980952.1"/>
    </source>
</evidence>
<dbReference type="SMART" id="SM00347">
    <property type="entry name" value="HTH_MARR"/>
    <property type="match status" value="1"/>
</dbReference>
<keyword evidence="3" id="KW-1185">Reference proteome</keyword>
<dbReference type="InterPro" id="IPR000835">
    <property type="entry name" value="HTH_MarR-typ"/>
</dbReference>
<organism evidence="2 3">
    <name type="scientific">Kineococcus glutinatus</name>
    <dbReference type="NCBI Taxonomy" id="1070872"/>
    <lineage>
        <taxon>Bacteria</taxon>
        <taxon>Bacillati</taxon>
        <taxon>Actinomycetota</taxon>
        <taxon>Actinomycetes</taxon>
        <taxon>Kineosporiales</taxon>
        <taxon>Kineosporiaceae</taxon>
        <taxon>Kineococcus</taxon>
    </lineage>
</organism>
<dbReference type="PANTHER" id="PTHR33164:SF43">
    <property type="entry name" value="HTH-TYPE TRANSCRIPTIONAL REPRESSOR YETL"/>
    <property type="match status" value="1"/>
</dbReference>
<evidence type="ECO:0000259" key="1">
    <source>
        <dbReference type="PROSITE" id="PS50995"/>
    </source>
</evidence>